<proteinExistence type="predicted"/>
<comment type="caution">
    <text evidence="1">The sequence shown here is derived from an EMBL/GenBank/DDBJ whole genome shotgun (WGS) entry which is preliminary data.</text>
</comment>
<dbReference type="EMBL" id="JALJOR010000008">
    <property type="protein sequence ID" value="KAK9812607.1"/>
    <property type="molecule type" value="Genomic_DNA"/>
</dbReference>
<dbReference type="Proteomes" id="UP001489004">
    <property type="component" value="Unassembled WGS sequence"/>
</dbReference>
<evidence type="ECO:0000313" key="1">
    <source>
        <dbReference type="EMBL" id="KAK9812607.1"/>
    </source>
</evidence>
<keyword evidence="2" id="KW-1185">Reference proteome</keyword>
<name>A0AAW1PX43_9CHLO</name>
<evidence type="ECO:0000313" key="2">
    <source>
        <dbReference type="Proteomes" id="UP001489004"/>
    </source>
</evidence>
<organism evidence="1 2">
    <name type="scientific">[Myrmecia] bisecta</name>
    <dbReference type="NCBI Taxonomy" id="41462"/>
    <lineage>
        <taxon>Eukaryota</taxon>
        <taxon>Viridiplantae</taxon>
        <taxon>Chlorophyta</taxon>
        <taxon>core chlorophytes</taxon>
        <taxon>Trebouxiophyceae</taxon>
        <taxon>Trebouxiales</taxon>
        <taxon>Trebouxiaceae</taxon>
        <taxon>Myrmecia</taxon>
    </lineage>
</organism>
<gene>
    <name evidence="1" type="ORF">WJX72_000458</name>
</gene>
<dbReference type="AlphaFoldDB" id="A0AAW1PX43"/>
<sequence length="220" mass="23546">MCDHFVASYILKLTKSIVLTKPVLVAGGQSSDYVLKTVVTDVIRRALSCASSVSSAGLTKGLVMFAMSSLCTINSATLAVSLVDRSLLSCLAHKERALDSRLDSLDGKLDLIGGSLGKGAQLEKVLVTMTNAKLEKLQEGYEVLAETYARFLRVIAGADINIANDATQLFGVALKLSKVARRMLEVEPMAGGAWDMADAAALARRYVQSGWKDLRRCSTA</sequence>
<reference evidence="1 2" key="1">
    <citation type="journal article" date="2024" name="Nat. Commun.">
        <title>Phylogenomics reveals the evolutionary origins of lichenization in chlorophyte algae.</title>
        <authorList>
            <person name="Puginier C."/>
            <person name="Libourel C."/>
            <person name="Otte J."/>
            <person name="Skaloud P."/>
            <person name="Haon M."/>
            <person name="Grisel S."/>
            <person name="Petersen M."/>
            <person name="Berrin J.G."/>
            <person name="Delaux P.M."/>
            <person name="Dal Grande F."/>
            <person name="Keller J."/>
        </authorList>
    </citation>
    <scope>NUCLEOTIDE SEQUENCE [LARGE SCALE GENOMIC DNA]</scope>
    <source>
        <strain evidence="1 2">SAG 2043</strain>
    </source>
</reference>
<protein>
    <submittedName>
        <fullName evidence="1">Uncharacterized protein</fullName>
    </submittedName>
</protein>
<accession>A0AAW1PX43</accession>